<gene>
    <name evidence="5" type="ORF">O3P16_04590</name>
</gene>
<dbReference type="InterPro" id="IPR036052">
    <property type="entry name" value="TrpB-like_PALP_sf"/>
</dbReference>
<evidence type="ECO:0000256" key="3">
    <source>
        <dbReference type="ARBA" id="ARBA00022898"/>
    </source>
</evidence>
<dbReference type="PANTHER" id="PTHR43780:SF2">
    <property type="entry name" value="1-AMINOCYCLOPROPANE-1-CARBOXYLATE DEAMINASE-RELATED"/>
    <property type="match status" value="1"/>
</dbReference>
<reference evidence="5 6" key="1">
    <citation type="submission" date="2022-12" db="EMBL/GenBank/DDBJ databases">
        <title>Chitinophagaceae gen. sp. nov., a new member of the family Chitinophagaceae, isolated from soil in a chemical factory.</title>
        <authorList>
            <person name="Ke Z."/>
        </authorList>
    </citation>
    <scope>NUCLEOTIDE SEQUENCE [LARGE SCALE GENOMIC DNA]</scope>
    <source>
        <strain evidence="5 6">LY-5</strain>
    </source>
</reference>
<dbReference type="PANTHER" id="PTHR43780">
    <property type="entry name" value="1-AMINOCYCLOPROPANE-1-CARBOXYLATE DEAMINASE-RELATED"/>
    <property type="match status" value="1"/>
</dbReference>
<organism evidence="5 6">
    <name type="scientific">Polluticaenibacter yanchengensis</name>
    <dbReference type="NCBI Taxonomy" id="3014562"/>
    <lineage>
        <taxon>Bacteria</taxon>
        <taxon>Pseudomonadati</taxon>
        <taxon>Bacteroidota</taxon>
        <taxon>Chitinophagia</taxon>
        <taxon>Chitinophagales</taxon>
        <taxon>Chitinophagaceae</taxon>
        <taxon>Polluticaenibacter</taxon>
    </lineage>
</organism>
<evidence type="ECO:0000313" key="5">
    <source>
        <dbReference type="EMBL" id="MDA3614072.1"/>
    </source>
</evidence>
<feature type="domain" description="Tryptophan synthase beta chain-like PALP" evidence="4">
    <location>
        <begin position="33"/>
        <end position="192"/>
    </location>
</feature>
<protein>
    <submittedName>
        <fullName evidence="5">Pyridoxal-phosphate dependent enzyme</fullName>
    </submittedName>
</protein>
<accession>A0ABT4UGV6</accession>
<dbReference type="RefSeq" id="WP_407030400.1">
    <property type="nucleotide sequence ID" value="NZ_JAQGEF010000004.1"/>
</dbReference>
<keyword evidence="6" id="KW-1185">Reference proteome</keyword>
<proteinExistence type="inferred from homology"/>
<dbReference type="InterPro" id="IPR027278">
    <property type="entry name" value="ACCD_DCysDesulf"/>
</dbReference>
<evidence type="ECO:0000313" key="6">
    <source>
        <dbReference type="Proteomes" id="UP001210231"/>
    </source>
</evidence>
<dbReference type="Proteomes" id="UP001210231">
    <property type="component" value="Unassembled WGS sequence"/>
</dbReference>
<dbReference type="Gene3D" id="3.40.50.1100">
    <property type="match status" value="2"/>
</dbReference>
<sequence>MEKIQSTLLKRIEDPLFNEYNLEVDVFLGYRLHPVISGNKYMKLHFWMEKARQMNVNHIITKGGPYSNHLHATAFACKESGWQFTAVVKANEHTKSPTLNDLKNWHANCVYVNRAAYYNEEKWENYSKELNALYIPMGGEGEEGMDGVKKFFNEQLFQPYDYLVCSIGTGTTIKGIAGSNLKAGNLIGVQPGIKNYDTERLVNDIKKIKPEISVKIIEDKTLRPFGQFPGFLLDEMNNWYLQWEIPTDVVYTAKMFRVLMLQIAAGRIKSGSRLLLIHTGGLQGNRSVESGKLIF</sequence>
<name>A0ABT4UGV6_9BACT</name>
<evidence type="ECO:0000259" key="4">
    <source>
        <dbReference type="Pfam" id="PF00291"/>
    </source>
</evidence>
<evidence type="ECO:0000256" key="2">
    <source>
        <dbReference type="ARBA" id="ARBA00008639"/>
    </source>
</evidence>
<dbReference type="EMBL" id="JAQGEF010000004">
    <property type="protein sequence ID" value="MDA3614072.1"/>
    <property type="molecule type" value="Genomic_DNA"/>
</dbReference>
<evidence type="ECO:0000256" key="1">
    <source>
        <dbReference type="ARBA" id="ARBA00001933"/>
    </source>
</evidence>
<comment type="cofactor">
    <cofactor evidence="1">
        <name>pyridoxal 5'-phosphate</name>
        <dbReference type="ChEBI" id="CHEBI:597326"/>
    </cofactor>
</comment>
<comment type="caution">
    <text evidence="5">The sequence shown here is derived from an EMBL/GenBank/DDBJ whole genome shotgun (WGS) entry which is preliminary data.</text>
</comment>
<dbReference type="InterPro" id="IPR001926">
    <property type="entry name" value="TrpB-like_PALP"/>
</dbReference>
<comment type="similarity">
    <text evidence="2">Belongs to the ACC deaminase/D-cysteine desulfhydrase family.</text>
</comment>
<keyword evidence="3" id="KW-0663">Pyridoxal phosphate</keyword>
<dbReference type="SUPFAM" id="SSF53686">
    <property type="entry name" value="Tryptophan synthase beta subunit-like PLP-dependent enzymes"/>
    <property type="match status" value="1"/>
</dbReference>
<dbReference type="PIRSF" id="PIRSF006278">
    <property type="entry name" value="ACCD_DCysDesulf"/>
    <property type="match status" value="1"/>
</dbReference>
<dbReference type="Pfam" id="PF00291">
    <property type="entry name" value="PALP"/>
    <property type="match status" value="1"/>
</dbReference>